<dbReference type="Gene3D" id="3.30.9.10">
    <property type="entry name" value="D-Amino Acid Oxidase, subunit A, domain 2"/>
    <property type="match status" value="1"/>
</dbReference>
<dbReference type="Proteomes" id="UP001325479">
    <property type="component" value="Chromosome"/>
</dbReference>
<dbReference type="EMBL" id="CP139965">
    <property type="protein sequence ID" value="WQD80418.1"/>
    <property type="molecule type" value="Genomic_DNA"/>
</dbReference>
<dbReference type="SUPFAM" id="SSF54373">
    <property type="entry name" value="FAD-linked reductases, C-terminal domain"/>
    <property type="match status" value="1"/>
</dbReference>
<dbReference type="PANTHER" id="PTHR13847">
    <property type="entry name" value="SARCOSINE DEHYDROGENASE-RELATED"/>
    <property type="match status" value="1"/>
</dbReference>
<evidence type="ECO:0000313" key="3">
    <source>
        <dbReference type="EMBL" id="WQD80418.1"/>
    </source>
</evidence>
<dbReference type="Gene3D" id="3.50.50.60">
    <property type="entry name" value="FAD/NAD(P)-binding domain"/>
    <property type="match status" value="2"/>
</dbReference>
<keyword evidence="1" id="KW-0560">Oxidoreductase</keyword>
<evidence type="ECO:0000259" key="2">
    <source>
        <dbReference type="Pfam" id="PF01266"/>
    </source>
</evidence>
<accession>A0ABZ0WT36</accession>
<dbReference type="InterPro" id="IPR006076">
    <property type="entry name" value="FAD-dep_OxRdtase"/>
</dbReference>
<dbReference type="PRINTS" id="PR00411">
    <property type="entry name" value="PNDRDTASEI"/>
</dbReference>
<dbReference type="InterPro" id="IPR036188">
    <property type="entry name" value="FAD/NAD-bd_sf"/>
</dbReference>
<dbReference type="PANTHER" id="PTHR13847:SF289">
    <property type="entry name" value="GLYCINE OXIDASE"/>
    <property type="match status" value="1"/>
</dbReference>
<feature type="domain" description="FAD dependent oxidoreductase" evidence="2">
    <location>
        <begin position="3"/>
        <end position="395"/>
    </location>
</feature>
<evidence type="ECO:0000313" key="4">
    <source>
        <dbReference type="Proteomes" id="UP001325479"/>
    </source>
</evidence>
<dbReference type="Pfam" id="PF01266">
    <property type="entry name" value="DAO"/>
    <property type="match status" value="1"/>
</dbReference>
<organism evidence="3 4">
    <name type="scientific">Paraburkholderia kururiensis</name>
    <dbReference type="NCBI Taxonomy" id="984307"/>
    <lineage>
        <taxon>Bacteria</taxon>
        <taxon>Pseudomonadati</taxon>
        <taxon>Pseudomonadota</taxon>
        <taxon>Betaproteobacteria</taxon>
        <taxon>Burkholderiales</taxon>
        <taxon>Burkholderiaceae</taxon>
        <taxon>Paraburkholderia</taxon>
    </lineage>
</organism>
<keyword evidence="4" id="KW-1185">Reference proteome</keyword>
<reference evidence="3 4" key="1">
    <citation type="submission" date="2023-12" db="EMBL/GenBank/DDBJ databases">
        <title>Genome sequencing and assembly of bacterial species from a model synthetic community.</title>
        <authorList>
            <person name="Hogle S.L."/>
        </authorList>
    </citation>
    <scope>NUCLEOTIDE SEQUENCE [LARGE SCALE GENOMIC DNA]</scope>
    <source>
        <strain evidence="3 4">HAMBI 2494</strain>
    </source>
</reference>
<gene>
    <name evidence="3" type="ORF">U0042_12435</name>
</gene>
<dbReference type="RefSeq" id="WP_114811033.1">
    <property type="nucleotide sequence ID" value="NZ_CP139965.1"/>
</dbReference>
<protein>
    <submittedName>
        <fullName evidence="3">FAD-dependent oxidoreductase</fullName>
    </submittedName>
</protein>
<name>A0ABZ0WT36_9BURK</name>
<evidence type="ECO:0000256" key="1">
    <source>
        <dbReference type="ARBA" id="ARBA00023002"/>
    </source>
</evidence>
<sequence>MEDVVVIGAGVVGTAAAFNLAKSGFRTTLIDSSPPGMGCSFGNAGLIAVDHVAPLASPDTLSGIPRMLLRPDSPLRLHPCSAPRMTPWMVEFLRQSRQHNFERNTVALASLITRAAGAWRRLLDQHIVRDLFRDIGSLYVFEKPVARKTEHRTLSLLDHYGVPYRNLSAQEVRREFLPALTPHISHARYFPGMASVTHPQKVVQGFFDAAMKAGARFKLACVDGIKPSFDGKVELTINGERTLADKVLIAAGARSRPLMQALGSNVPLTQERGYHVQLSQPTTDLLKVPVSFMERGFTCNPMADGIRLAGTVELGAGSEPDWQRADILATHFRELFPEGALPEIASRWHGDRPTLPDYLPMIGELPHAQNVFVATGHQHLGFTLGPLTGELVARLMARHRHAAAPDIDLHPFRVDRFSRDKHRPHRRIQ</sequence>
<proteinExistence type="predicted"/>
<dbReference type="SUPFAM" id="SSF51905">
    <property type="entry name" value="FAD/NAD(P)-binding domain"/>
    <property type="match status" value="1"/>
</dbReference>